<dbReference type="PROSITE" id="PS50889">
    <property type="entry name" value="S4"/>
    <property type="match status" value="1"/>
</dbReference>
<evidence type="ECO:0000256" key="1">
    <source>
        <dbReference type="ARBA" id="ARBA00008396"/>
    </source>
</evidence>
<dbReference type="AlphaFoldDB" id="A0A9X1BAC9"/>
<evidence type="ECO:0000256" key="4">
    <source>
        <dbReference type="PIRNR" id="PIRNR016821"/>
    </source>
</evidence>
<feature type="compositionally biased region" description="Basic residues" evidence="5">
    <location>
        <begin position="118"/>
        <end position="127"/>
    </location>
</feature>
<keyword evidence="8" id="KW-1185">Reference proteome</keyword>
<evidence type="ECO:0000313" key="7">
    <source>
        <dbReference type="EMBL" id="MBK1645980.1"/>
    </source>
</evidence>
<protein>
    <recommendedName>
        <fullName evidence="4">Heat shock protein 15</fullName>
    </recommendedName>
</protein>
<evidence type="ECO:0000256" key="2">
    <source>
        <dbReference type="ARBA" id="ARBA00022884"/>
    </source>
</evidence>
<dbReference type="Gene3D" id="3.10.290.10">
    <property type="entry name" value="RNA-binding S4 domain"/>
    <property type="match status" value="1"/>
</dbReference>
<accession>A0A9X1BAC9</accession>
<sequence>MAKSPEPLSTMRLDKWLWAARFFKTRQLAVEAINGGKVHLNGQRVKPGKTITVGAGLEIQKGGLSWTIEVRALCAQRRPASEAALLYTEDEQSRLRRQHMVLERRELGIGHGESTGRPNKRDRRLIQRFKTPANSRGQEPRGQ</sequence>
<comment type="similarity">
    <text evidence="1 4">Belongs to the HSP15 family.</text>
</comment>
<dbReference type="CDD" id="cd00165">
    <property type="entry name" value="S4"/>
    <property type="match status" value="1"/>
</dbReference>
<dbReference type="InterPro" id="IPR036986">
    <property type="entry name" value="S4_RNA-bd_sf"/>
</dbReference>
<dbReference type="GO" id="GO:0003677">
    <property type="term" value="F:DNA binding"/>
    <property type="evidence" value="ECO:0007669"/>
    <property type="project" value="UniProtKB-KW"/>
</dbReference>
<dbReference type="PIRSF" id="PIRSF016821">
    <property type="entry name" value="HSP15"/>
    <property type="match status" value="1"/>
</dbReference>
<dbReference type="InterPro" id="IPR025708">
    <property type="entry name" value="HSP15"/>
</dbReference>
<dbReference type="GO" id="GO:0003727">
    <property type="term" value="F:single-stranded RNA binding"/>
    <property type="evidence" value="ECO:0007669"/>
    <property type="project" value="InterPro"/>
</dbReference>
<gene>
    <name evidence="7" type="ORF">CKO25_15250</name>
</gene>
<dbReference type="SMART" id="SM00363">
    <property type="entry name" value="S4"/>
    <property type="match status" value="1"/>
</dbReference>
<reference evidence="7 8" key="1">
    <citation type="journal article" date="2020" name="Microorganisms">
        <title>Osmotic Adaptation and Compatible Solute Biosynthesis of Phototrophic Bacteria as Revealed from Genome Analyses.</title>
        <authorList>
            <person name="Imhoff J.F."/>
            <person name="Rahn T."/>
            <person name="Kunzel S."/>
            <person name="Keller A."/>
            <person name="Neulinger S.C."/>
        </authorList>
    </citation>
    <scope>NUCLEOTIDE SEQUENCE [LARGE SCALE GENOMIC DNA]</scope>
    <source>
        <strain evidence="7 8">DSM 21303</strain>
    </source>
</reference>
<dbReference type="Proteomes" id="UP001138802">
    <property type="component" value="Unassembled WGS sequence"/>
</dbReference>
<evidence type="ECO:0000256" key="3">
    <source>
        <dbReference type="ARBA" id="ARBA00023125"/>
    </source>
</evidence>
<dbReference type="Pfam" id="PF01479">
    <property type="entry name" value="S4"/>
    <property type="match status" value="1"/>
</dbReference>
<proteinExistence type="inferred from homology"/>
<keyword evidence="3 4" id="KW-0238">DNA-binding</keyword>
<dbReference type="SUPFAM" id="SSF55174">
    <property type="entry name" value="Alpha-L RNA-binding motif"/>
    <property type="match status" value="1"/>
</dbReference>
<evidence type="ECO:0000256" key="5">
    <source>
        <dbReference type="SAM" id="MobiDB-lite"/>
    </source>
</evidence>
<feature type="domain" description="RNA-binding S4" evidence="6">
    <location>
        <begin position="11"/>
        <end position="72"/>
    </location>
</feature>
<dbReference type="GO" id="GO:0043023">
    <property type="term" value="F:ribosomal large subunit binding"/>
    <property type="evidence" value="ECO:0007669"/>
    <property type="project" value="InterPro"/>
</dbReference>
<organism evidence="7 8">
    <name type="scientific">Thiocapsa imhoffii</name>
    <dbReference type="NCBI Taxonomy" id="382777"/>
    <lineage>
        <taxon>Bacteria</taxon>
        <taxon>Pseudomonadati</taxon>
        <taxon>Pseudomonadota</taxon>
        <taxon>Gammaproteobacteria</taxon>
        <taxon>Chromatiales</taxon>
        <taxon>Chromatiaceae</taxon>
        <taxon>Thiocapsa</taxon>
    </lineage>
</organism>
<dbReference type="GO" id="GO:0034605">
    <property type="term" value="P:cellular response to heat"/>
    <property type="evidence" value="ECO:0007669"/>
    <property type="project" value="InterPro"/>
</dbReference>
<name>A0A9X1BAC9_9GAMM</name>
<feature type="region of interest" description="Disordered" evidence="5">
    <location>
        <begin position="104"/>
        <end position="143"/>
    </location>
</feature>
<evidence type="ECO:0000313" key="8">
    <source>
        <dbReference type="Proteomes" id="UP001138802"/>
    </source>
</evidence>
<evidence type="ECO:0000259" key="6">
    <source>
        <dbReference type="SMART" id="SM00363"/>
    </source>
</evidence>
<dbReference type="RefSeq" id="WP_200388796.1">
    <property type="nucleotide sequence ID" value="NZ_NRSD01000018.1"/>
</dbReference>
<comment type="caution">
    <text evidence="7">The sequence shown here is derived from an EMBL/GenBank/DDBJ whole genome shotgun (WGS) entry which is preliminary data.</text>
</comment>
<dbReference type="EMBL" id="NRSD01000018">
    <property type="protein sequence ID" value="MBK1645980.1"/>
    <property type="molecule type" value="Genomic_DNA"/>
</dbReference>
<keyword evidence="2 4" id="KW-0694">RNA-binding</keyword>
<dbReference type="InterPro" id="IPR002942">
    <property type="entry name" value="S4_RNA-bd"/>
</dbReference>